<feature type="region of interest" description="Disordered" evidence="1">
    <location>
        <begin position="823"/>
        <end position="909"/>
    </location>
</feature>
<dbReference type="Proteomes" id="UP000030645">
    <property type="component" value="Unassembled WGS sequence"/>
</dbReference>
<feature type="region of interest" description="Disordered" evidence="1">
    <location>
        <begin position="1175"/>
        <end position="1210"/>
    </location>
</feature>
<evidence type="ECO:0000256" key="1">
    <source>
        <dbReference type="SAM" id="MobiDB-lite"/>
    </source>
</evidence>
<feature type="region of interest" description="Disordered" evidence="1">
    <location>
        <begin position="785"/>
        <end position="809"/>
    </location>
</feature>
<gene>
    <name evidence="2" type="ORF">L484_015487</name>
</gene>
<feature type="compositionally biased region" description="Polar residues" evidence="1">
    <location>
        <begin position="637"/>
        <end position="661"/>
    </location>
</feature>
<dbReference type="EMBL" id="KE345020">
    <property type="protein sequence ID" value="EXB90193.1"/>
    <property type="molecule type" value="Genomic_DNA"/>
</dbReference>
<keyword evidence="3" id="KW-1185">Reference proteome</keyword>
<feature type="compositionally biased region" description="Polar residues" evidence="1">
    <location>
        <begin position="1038"/>
        <end position="1049"/>
    </location>
</feature>
<feature type="region of interest" description="Disordered" evidence="1">
    <location>
        <begin position="1005"/>
        <end position="1074"/>
    </location>
</feature>
<feature type="compositionally biased region" description="Polar residues" evidence="1">
    <location>
        <begin position="1057"/>
        <end position="1074"/>
    </location>
</feature>
<feature type="region of interest" description="Disordered" evidence="1">
    <location>
        <begin position="592"/>
        <end position="661"/>
    </location>
</feature>
<feature type="compositionally biased region" description="Low complexity" evidence="1">
    <location>
        <begin position="1482"/>
        <end position="1508"/>
    </location>
</feature>
<feature type="region of interest" description="Disordered" evidence="1">
    <location>
        <begin position="1222"/>
        <end position="1251"/>
    </location>
</feature>
<organism evidence="2 3">
    <name type="scientific">Morus notabilis</name>
    <dbReference type="NCBI Taxonomy" id="981085"/>
    <lineage>
        <taxon>Eukaryota</taxon>
        <taxon>Viridiplantae</taxon>
        <taxon>Streptophyta</taxon>
        <taxon>Embryophyta</taxon>
        <taxon>Tracheophyta</taxon>
        <taxon>Spermatophyta</taxon>
        <taxon>Magnoliopsida</taxon>
        <taxon>eudicotyledons</taxon>
        <taxon>Gunneridae</taxon>
        <taxon>Pentapetalae</taxon>
        <taxon>rosids</taxon>
        <taxon>fabids</taxon>
        <taxon>Rosales</taxon>
        <taxon>Moraceae</taxon>
        <taxon>Moreae</taxon>
        <taxon>Morus</taxon>
    </lineage>
</organism>
<feature type="compositionally biased region" description="Polar residues" evidence="1">
    <location>
        <begin position="71"/>
        <end position="81"/>
    </location>
</feature>
<sequence>MPGNEVGDRVHNFFGQENLSHGQHHSQAIDGNWPGLSNNLWVGGQRQIGGPFISSLKNYNVQQPDPERGHGSQSSHMPHGLNFTQSNLKPEFGRVQSPNHQPALNGYVHGNHVYQTRQNEANFLGVDTDTNRHNLVARGVSMSQQVNGAEHNKKHSMRLDASESPVSFDFFGGQQQMSSQHLNVLQSMPRQQTGNSDMQLLQRHVMLAQLQEFHRQQQLQQLESRQQNVTNQVPSFVKQTAGNHSPSLINGVPINEASNNLWQPELVASNANWLQRGASPVIQGSSSGQVFSPEQGQGLRLMDTVPQQAEQSLYGVPIPSTSGTPGSYSHIQMDKAAMQQISANNNSLSGNMYATFPGQVSMQEGARQDFQGKNTFGSASGQGLSSGFNLENLQQANPQQRSPPMQEFQGRQEVTESSEQSHDKSFAQVSSSQNVATLDPAEEKILFGSDDNIWEAFGRNTNMGMGCYNISDASEYSGGFPVVQSGSWSALMQSAVAETSSGDTGIQEEWCGPSFQNSEPPTRSQQPSTVNHGGKPEGVWGDNNFQLAVAPNSRPSSLSVDANRPSINSLSLPQFQHQGFRTSQVQGDVLQTDSSQRAVPKFSEQENKWSDRGPLQKQSVEGSQIYASVSHPPGVETNANSNSGSWTRQQSTSSHNSDTQLYNRANGWNFIDSMPADGGDNFRSPENKNSLPAQSGDCKRGMHDEMGHAAGIWRTESIPNTNAEPEHAKASVGSPQVGREVPSLNNIAISNSSTMRPNQESRQQLPSSQKLDFWKVVDSSVNSKGGEVLGKNQHNLGKSPKILESSGNTGMDRRVVETHEVDNFNDKDNSTDGFRSSVLHHTSTAGSKENAWSDVGDSRTFPGGKQKLSGNGGRRPSGIRKFQYHPMGDVDVDNEPSYGAKHGTHSQTLPQQVSRGIKGYDQGSFGQSKFGQTDKSSLEMEKGHLPGVQGDTKGLHATTSKNMFPGFAPVASAPFDRGMGNYAPNQVPPSSQHMLELLHKVDHPREHGSATRLSSSERNMSSEMPEAETSEGSVGHVQRNQPSTSQNFGLQLAPPSQRLSSSDHAVSSQSYSHTGFGSAHVMHEVGEKGPMQLASRASTVPVPSSYEPSQGHGNNISTTSGQVGNKASFSNIQGSYATTFASGFPYGRNLENQNMHAASGRIMANQSVNLPFSRLSSGSKQLDGSSEIAQACPSVPLPMPDVSASTPQSKLASSIEAFQLSGTDQTPKQSPAQQILESDVGPPTQPSVQQGTFSKVLPNAWTSVPRQQLSLTAQPSKMASSSLKSQLRPNSSSVTTFPASPKLNEQDSMEGRNGLPGIGVISANSQSFAEKEQQDKESSGQQVSPDKVDTAQKTLTASLGKESVVNHFSETSVASHAATQRDIEAFGRSLRPDNSLHQNYSLLHQVQAMKSTETDSTDRSTKRLKGPDFGMDPQHVGPGGGQQSSYGYNITVRDSAANHTSIPSGDSKMLSFSSKLGDNRDSNSSSQDMFQFNQNSSNNFPSGGNAPSIRGEPPQISPQMAPSWFDQYGTFKNGQMLPVYDMQRSTAMKSAEQPFVGGKLADDLHARGSLEQINASSDGSKLGSVLQVSTPTLAASEHLTSSHLMPRANDQSLLVVRPKKRKSATSELLPWHKELMKVSQRLQTISMAEAEWAKATNRLAEKVEDEAEMVEDAPPGLRLKRRLILTTQLMQQLLHPPPAAVLSSDMSLQYESVAYFSARLTLGDACSAVCCSASDDPSPADSKNLLPEKLTTPVRIDKYYSKVVEDFIGRAKKLESDLLRLDKRASILDLRVECQDLEKFSVINRFARFHGRGQADAAESSSSDGSLNAQKSCPQKYVTGLPMPRNLPDRHTEGIVGEEWINVSLKAMETVRSWNLGR</sequence>
<accession>W9RGN4</accession>
<feature type="compositionally biased region" description="Polar residues" evidence="1">
    <location>
        <begin position="616"/>
        <end position="627"/>
    </location>
</feature>
<dbReference type="eggNOG" id="ENOG502QW8G">
    <property type="taxonomic scope" value="Eukaryota"/>
</dbReference>
<feature type="region of interest" description="Disordered" evidence="1">
    <location>
        <begin position="1409"/>
        <end position="1517"/>
    </location>
</feature>
<proteinExistence type="predicted"/>
<feature type="compositionally biased region" description="Polar residues" evidence="1">
    <location>
        <begin position="1175"/>
        <end position="1188"/>
    </location>
</feature>
<feature type="region of interest" description="Disordered" evidence="1">
    <location>
        <begin position="513"/>
        <end position="536"/>
    </location>
</feature>
<feature type="compositionally biased region" description="Basic and acidic residues" evidence="1">
    <location>
        <begin position="1412"/>
        <end position="1421"/>
    </location>
</feature>
<feature type="compositionally biased region" description="Basic and acidic residues" evidence="1">
    <location>
        <begin position="1329"/>
        <end position="1338"/>
    </location>
</feature>
<feature type="compositionally biased region" description="Polar residues" evidence="1">
    <location>
        <begin position="1457"/>
        <end position="1476"/>
    </location>
</feature>
<feature type="compositionally biased region" description="Polar residues" evidence="1">
    <location>
        <begin position="514"/>
        <end position="531"/>
    </location>
</feature>
<dbReference type="PANTHER" id="PTHR31267:SF7">
    <property type="entry name" value="DENTIN SIALOPHOSPHOPROTEIN-LIKE PROTEIN"/>
    <property type="match status" value="1"/>
</dbReference>
<dbReference type="PANTHER" id="PTHR31267">
    <property type="entry name" value="DENTIN SIALOPHOSPHOPROTEIN-LIKE PROTEIN"/>
    <property type="match status" value="1"/>
</dbReference>
<feature type="region of interest" description="Disordered" evidence="1">
    <location>
        <begin position="56"/>
        <end position="81"/>
    </location>
</feature>
<evidence type="ECO:0000313" key="3">
    <source>
        <dbReference type="Proteomes" id="UP000030645"/>
    </source>
</evidence>
<feature type="compositionally biased region" description="Polar residues" evidence="1">
    <location>
        <begin position="1222"/>
        <end position="1236"/>
    </location>
</feature>
<feature type="region of interest" description="Disordered" evidence="1">
    <location>
        <begin position="677"/>
        <end position="698"/>
    </location>
</feature>
<dbReference type="STRING" id="981085.W9RGN4"/>
<feature type="region of interest" description="Disordered" evidence="1">
    <location>
        <begin position="1271"/>
        <end position="1350"/>
    </location>
</feature>
<name>W9RGN4_9ROSA</name>
<reference evidence="3" key="1">
    <citation type="submission" date="2013-01" db="EMBL/GenBank/DDBJ databases">
        <title>Draft Genome Sequence of a Mulberry Tree, Morus notabilis C.K. Schneid.</title>
        <authorList>
            <person name="He N."/>
            <person name="Zhao S."/>
        </authorList>
    </citation>
    <scope>NUCLEOTIDE SEQUENCE</scope>
</reference>
<feature type="compositionally biased region" description="Polar residues" evidence="1">
    <location>
        <begin position="1271"/>
        <end position="1298"/>
    </location>
</feature>
<feature type="compositionally biased region" description="Polar residues" evidence="1">
    <location>
        <begin position="1011"/>
        <end position="1022"/>
    </location>
</feature>
<feature type="compositionally biased region" description="Polar residues" evidence="1">
    <location>
        <begin position="831"/>
        <end position="847"/>
    </location>
</feature>
<protein>
    <submittedName>
        <fullName evidence="2">Uncharacterized protein</fullName>
    </submittedName>
</protein>
<evidence type="ECO:0000313" key="2">
    <source>
        <dbReference type="EMBL" id="EXB90193.1"/>
    </source>
</evidence>
<feature type="region of interest" description="Disordered" evidence="1">
    <location>
        <begin position="395"/>
        <end position="435"/>
    </location>
</feature>